<organism evidence="5 6">
    <name type="scientific">Candidatus Aveggerthella stercoripullorum</name>
    <dbReference type="NCBI Taxonomy" id="2840688"/>
    <lineage>
        <taxon>Bacteria</taxon>
        <taxon>Bacillati</taxon>
        <taxon>Actinomycetota</taxon>
        <taxon>Coriobacteriia</taxon>
        <taxon>Eggerthellales</taxon>
        <taxon>Eggerthellaceae</taxon>
        <taxon>Eggerthellaceae incertae sedis</taxon>
        <taxon>Candidatus Aveggerthella</taxon>
    </lineage>
</organism>
<dbReference type="PROSITE" id="PS51677">
    <property type="entry name" value="NODB"/>
    <property type="match status" value="1"/>
</dbReference>
<dbReference type="GO" id="GO:0016810">
    <property type="term" value="F:hydrolase activity, acting on carbon-nitrogen (but not peptide) bonds"/>
    <property type="evidence" value="ECO:0007669"/>
    <property type="project" value="InterPro"/>
</dbReference>
<evidence type="ECO:0000313" key="5">
    <source>
        <dbReference type="EMBL" id="HIR01975.1"/>
    </source>
</evidence>
<dbReference type="EMBL" id="DVGB01000086">
    <property type="protein sequence ID" value="HIR01975.1"/>
    <property type="molecule type" value="Genomic_DNA"/>
</dbReference>
<dbReference type="Proteomes" id="UP000824261">
    <property type="component" value="Unassembled WGS sequence"/>
</dbReference>
<evidence type="ECO:0000259" key="4">
    <source>
        <dbReference type="PROSITE" id="PS51677"/>
    </source>
</evidence>
<dbReference type="AlphaFoldDB" id="A0A9D1A1A8"/>
<dbReference type="InterPro" id="IPR050248">
    <property type="entry name" value="Polysacc_deacetylase_ArnD"/>
</dbReference>
<evidence type="ECO:0000256" key="1">
    <source>
        <dbReference type="ARBA" id="ARBA00022723"/>
    </source>
</evidence>
<dbReference type="PANTHER" id="PTHR10587">
    <property type="entry name" value="GLYCOSYL TRANSFERASE-RELATED"/>
    <property type="match status" value="1"/>
</dbReference>
<keyword evidence="1" id="KW-0479">Metal-binding</keyword>
<name>A0A9D1A1A8_9ACTN</name>
<protein>
    <submittedName>
        <fullName evidence="5">Polysaccharide deacetylase family protein</fullName>
    </submittedName>
</protein>
<feature type="compositionally biased region" description="Basic and acidic residues" evidence="3">
    <location>
        <begin position="93"/>
        <end position="110"/>
    </location>
</feature>
<dbReference type="GO" id="GO:0005975">
    <property type="term" value="P:carbohydrate metabolic process"/>
    <property type="evidence" value="ECO:0007669"/>
    <property type="project" value="InterPro"/>
</dbReference>
<evidence type="ECO:0000313" key="6">
    <source>
        <dbReference type="Proteomes" id="UP000824261"/>
    </source>
</evidence>
<evidence type="ECO:0000256" key="2">
    <source>
        <dbReference type="ARBA" id="ARBA00022801"/>
    </source>
</evidence>
<dbReference type="GO" id="GO:0016020">
    <property type="term" value="C:membrane"/>
    <property type="evidence" value="ECO:0007669"/>
    <property type="project" value="TreeGrafter"/>
</dbReference>
<dbReference type="Gene3D" id="3.20.20.370">
    <property type="entry name" value="Glycoside hydrolase/deacetylase"/>
    <property type="match status" value="1"/>
</dbReference>
<comment type="caution">
    <text evidence="5">The sequence shown here is derived from an EMBL/GenBank/DDBJ whole genome shotgun (WGS) entry which is preliminary data.</text>
</comment>
<dbReference type="PANTHER" id="PTHR10587:SF133">
    <property type="entry name" value="CHITIN DEACETYLASE 1-RELATED"/>
    <property type="match status" value="1"/>
</dbReference>
<dbReference type="Pfam" id="PF01522">
    <property type="entry name" value="Polysacc_deac_1"/>
    <property type="match status" value="1"/>
</dbReference>
<gene>
    <name evidence="5" type="ORF">IAA69_06925</name>
</gene>
<evidence type="ECO:0000256" key="3">
    <source>
        <dbReference type="SAM" id="MobiDB-lite"/>
    </source>
</evidence>
<dbReference type="SUPFAM" id="SSF88713">
    <property type="entry name" value="Glycoside hydrolase/deacetylase"/>
    <property type="match status" value="1"/>
</dbReference>
<dbReference type="InterPro" id="IPR002509">
    <property type="entry name" value="NODB_dom"/>
</dbReference>
<reference evidence="5" key="1">
    <citation type="submission" date="2020-10" db="EMBL/GenBank/DDBJ databases">
        <authorList>
            <person name="Gilroy R."/>
        </authorList>
    </citation>
    <scope>NUCLEOTIDE SEQUENCE</scope>
    <source>
        <strain evidence="5">ChiGjej1B1-2707</strain>
    </source>
</reference>
<feature type="domain" description="NodB homology" evidence="4">
    <location>
        <begin position="162"/>
        <end position="351"/>
    </location>
</feature>
<keyword evidence="2" id="KW-0378">Hydrolase</keyword>
<sequence>MNISRAIAGAQTITVTVDGNQQDIRGSKDLNALLASGISSQPGDLLAVDGSLIAEGGGYPITAIVDGEMITDYSKKLDDGANIKLSRGADIVEPSRTEERTTDPEPEEKGTGPVHRVSQEGSQGRERVIVGEISGTTIVDKVLEEGSPRTYAKQYVDTGGKKVIALTFDDGPLPEYTNQILDILRDNEAKGTFFTLGTRIAEEGGADCIKRAASEGHQLCTHTFDHAAGSGQGVNLSYMSPEEQREEIQKGQEAISNVTGQEASKVFRSPGGNFPLEVWRNVEDLVSSEIGWNIDTTDWKKPGAAAIEEALLSASPGDIILMHDGGGDRQQTVDALRSALPQLKEDGFSFVTIDELLQYSLVDEQKKDESSSEA</sequence>
<feature type="region of interest" description="Disordered" evidence="3">
    <location>
        <begin position="88"/>
        <end position="124"/>
    </location>
</feature>
<accession>A0A9D1A1A8</accession>
<dbReference type="InterPro" id="IPR011330">
    <property type="entry name" value="Glyco_hydro/deAcase_b/a-brl"/>
</dbReference>
<reference evidence="5" key="2">
    <citation type="journal article" date="2021" name="PeerJ">
        <title>Extensive microbial diversity within the chicken gut microbiome revealed by metagenomics and culture.</title>
        <authorList>
            <person name="Gilroy R."/>
            <person name="Ravi A."/>
            <person name="Getino M."/>
            <person name="Pursley I."/>
            <person name="Horton D.L."/>
            <person name="Alikhan N.F."/>
            <person name="Baker D."/>
            <person name="Gharbi K."/>
            <person name="Hall N."/>
            <person name="Watson M."/>
            <person name="Adriaenssens E.M."/>
            <person name="Foster-Nyarko E."/>
            <person name="Jarju S."/>
            <person name="Secka A."/>
            <person name="Antonio M."/>
            <person name="Oren A."/>
            <person name="Chaudhuri R.R."/>
            <person name="La Ragione R."/>
            <person name="Hildebrand F."/>
            <person name="Pallen M.J."/>
        </authorList>
    </citation>
    <scope>NUCLEOTIDE SEQUENCE</scope>
    <source>
        <strain evidence="5">ChiGjej1B1-2707</strain>
    </source>
</reference>
<dbReference type="GO" id="GO:0046872">
    <property type="term" value="F:metal ion binding"/>
    <property type="evidence" value="ECO:0007669"/>
    <property type="project" value="UniProtKB-KW"/>
</dbReference>
<dbReference type="CDD" id="cd10917">
    <property type="entry name" value="CE4_NodB_like_6s_7s"/>
    <property type="match status" value="1"/>
</dbReference>
<proteinExistence type="predicted"/>